<dbReference type="Proteomes" id="UP000535415">
    <property type="component" value="Unassembled WGS sequence"/>
</dbReference>
<name>A0A7W9EZA1_9RHOB</name>
<comment type="caution">
    <text evidence="1">The sequence shown here is derived from an EMBL/GenBank/DDBJ whole genome shotgun (WGS) entry which is preliminary data.</text>
</comment>
<reference evidence="1 2" key="1">
    <citation type="submission" date="2020-08" db="EMBL/GenBank/DDBJ databases">
        <title>Genomic Encyclopedia of Type Strains, Phase IV (KMG-IV): sequencing the most valuable type-strain genomes for metagenomic binning, comparative biology and taxonomic classification.</title>
        <authorList>
            <person name="Goeker M."/>
        </authorList>
    </citation>
    <scope>NUCLEOTIDE SEQUENCE [LARGE SCALE GENOMIC DNA]</scope>
    <source>
        <strain evidence="1 2">DSM 101064</strain>
    </source>
</reference>
<dbReference type="InterPro" id="IPR011250">
    <property type="entry name" value="OMP/PagP_B-barrel"/>
</dbReference>
<sequence length="300" mass="31129">MTRFLLLSLPLLAACGSGSSTPLAPAPRPMAVSVNASEQLNGTLDLSVDKATGETVFVLNGVEETNLTIDAEGGYGEIKYVTDTNTVSYTTIGRQGNLLTYDENRIYGAQALSDDAIAVLTLENLTDSGALVLERLSATTVPLSGSATMTGDYFGYTQRGGSNSPNLHQVLTIFTGDAKLDVDFADRMVSGSITNRNDRSRYTNQPYPGSSGYSDVILNAAAIDGFGGFAGIATGGGQNNAPHLDDATVTGSFEGLLTGAKATGAIGAIEIVTIDPNGLLIDGELAPRENLEVGIFSVSE</sequence>
<organism evidence="1 2">
    <name type="scientific">Yoonia ponticola</name>
    <dbReference type="NCBI Taxonomy" id="1524255"/>
    <lineage>
        <taxon>Bacteria</taxon>
        <taxon>Pseudomonadati</taxon>
        <taxon>Pseudomonadota</taxon>
        <taxon>Alphaproteobacteria</taxon>
        <taxon>Rhodobacterales</taxon>
        <taxon>Paracoccaceae</taxon>
        <taxon>Yoonia</taxon>
    </lineage>
</organism>
<gene>
    <name evidence="1" type="ORF">FHS72_001569</name>
</gene>
<dbReference type="PROSITE" id="PS51257">
    <property type="entry name" value="PROKAR_LIPOPROTEIN"/>
    <property type="match status" value="1"/>
</dbReference>
<dbReference type="Gene3D" id="2.40.160.90">
    <property type="match status" value="1"/>
</dbReference>
<evidence type="ECO:0000313" key="1">
    <source>
        <dbReference type="EMBL" id="MBB5721945.1"/>
    </source>
</evidence>
<dbReference type="RefSeq" id="WP_183527770.1">
    <property type="nucleotide sequence ID" value="NZ_JACIJM010000004.1"/>
</dbReference>
<proteinExistence type="predicted"/>
<protein>
    <submittedName>
        <fullName evidence="1">Uncharacterized protein</fullName>
    </submittedName>
</protein>
<dbReference type="SUPFAM" id="SSF56925">
    <property type="entry name" value="OMPA-like"/>
    <property type="match status" value="1"/>
</dbReference>
<dbReference type="AlphaFoldDB" id="A0A7W9EZA1"/>
<accession>A0A7W9EZA1</accession>
<keyword evidence="2" id="KW-1185">Reference proteome</keyword>
<dbReference type="EMBL" id="JACIJM010000004">
    <property type="protein sequence ID" value="MBB5721945.1"/>
    <property type="molecule type" value="Genomic_DNA"/>
</dbReference>
<evidence type="ECO:0000313" key="2">
    <source>
        <dbReference type="Proteomes" id="UP000535415"/>
    </source>
</evidence>